<name>A0A4Q2RKN7_9ACTN</name>
<gene>
    <name evidence="2" type="ORF">EUA06_15080</name>
</gene>
<evidence type="ECO:0000259" key="1">
    <source>
        <dbReference type="Pfam" id="PF13401"/>
    </source>
</evidence>
<organism evidence="2 3">
    <name type="scientific">Nocardioides glacieisoli</name>
    <dbReference type="NCBI Taxonomy" id="1168730"/>
    <lineage>
        <taxon>Bacteria</taxon>
        <taxon>Bacillati</taxon>
        <taxon>Actinomycetota</taxon>
        <taxon>Actinomycetes</taxon>
        <taxon>Propionibacteriales</taxon>
        <taxon>Nocardioidaceae</taxon>
        <taxon>Nocardioides</taxon>
    </lineage>
</organism>
<feature type="domain" description="ORC1/DEAH AAA+ ATPase" evidence="1">
    <location>
        <begin position="68"/>
        <end position="175"/>
    </location>
</feature>
<dbReference type="AlphaFoldDB" id="A0A4Q2RKN7"/>
<evidence type="ECO:0000313" key="2">
    <source>
        <dbReference type="EMBL" id="RYB89311.1"/>
    </source>
</evidence>
<dbReference type="GO" id="GO:0016887">
    <property type="term" value="F:ATP hydrolysis activity"/>
    <property type="evidence" value="ECO:0007669"/>
    <property type="project" value="InterPro"/>
</dbReference>
<dbReference type="InterPro" id="IPR027417">
    <property type="entry name" value="P-loop_NTPase"/>
</dbReference>
<dbReference type="Proteomes" id="UP000291838">
    <property type="component" value="Unassembled WGS sequence"/>
</dbReference>
<protein>
    <recommendedName>
        <fullName evidence="1">ORC1/DEAH AAA+ ATPase domain-containing protein</fullName>
    </recommendedName>
</protein>
<dbReference type="Pfam" id="PF13401">
    <property type="entry name" value="AAA_22"/>
    <property type="match status" value="1"/>
</dbReference>
<evidence type="ECO:0000313" key="3">
    <source>
        <dbReference type="Proteomes" id="UP000291838"/>
    </source>
</evidence>
<dbReference type="InterPro" id="IPR049945">
    <property type="entry name" value="AAA_22"/>
</dbReference>
<sequence length="314" mass="34613">MLVNIEDRGAWHELDVLSSRREPFAVNDDPSHVAQWIHSVYIVTQRDADLLRAIQTTLRRNGATKRHWLAVDGAANTGKSEMLLRFAIGFQRDTDPAPCDDFVRLPIIYVQADSGQQGAGLLRAIAEFAGVPSLGNEDQLRRRLARVLPRLGTVIVIVDDAHMLRRASDRATRLSDSLRATLRLPVTFIFAGAGMHGSALLRIGGPEGYESTDQLRSRHTMLKFEPLRLPRDKDFLRRLLGDYLKTLGALLPHLQTPFRSDNAALTKLIDLTGGKIGAVMGVLKDGTIEAYRSGTPLTSELLLTLASPETTPAP</sequence>
<comment type="caution">
    <text evidence="2">The sequence shown here is derived from an EMBL/GenBank/DDBJ whole genome shotgun (WGS) entry which is preliminary data.</text>
</comment>
<accession>A0A4Q2RKN7</accession>
<dbReference type="RefSeq" id="WP_129477275.1">
    <property type="nucleotide sequence ID" value="NZ_SDWS01000007.1"/>
</dbReference>
<dbReference type="OrthoDB" id="4578613at2"/>
<proteinExistence type="predicted"/>
<dbReference type="EMBL" id="SDWS01000007">
    <property type="protein sequence ID" value="RYB89311.1"/>
    <property type="molecule type" value="Genomic_DNA"/>
</dbReference>
<keyword evidence="3" id="KW-1185">Reference proteome</keyword>
<reference evidence="2 3" key="1">
    <citation type="submission" date="2019-01" db="EMBL/GenBank/DDBJ databases">
        <title>Novel species of Nocardioides.</title>
        <authorList>
            <person name="Liu Q."/>
            <person name="Xin Y.-H."/>
        </authorList>
    </citation>
    <scope>NUCLEOTIDE SEQUENCE [LARGE SCALE GENOMIC DNA]</scope>
    <source>
        <strain evidence="2 3">HLT3-15</strain>
    </source>
</reference>
<dbReference type="SUPFAM" id="SSF52540">
    <property type="entry name" value="P-loop containing nucleoside triphosphate hydrolases"/>
    <property type="match status" value="1"/>
</dbReference>